<protein>
    <submittedName>
        <fullName evidence="2">Thiamine biosynthesis protein ThiJ</fullName>
    </submittedName>
</protein>
<dbReference type="InterPro" id="IPR029062">
    <property type="entry name" value="Class_I_gatase-like"/>
</dbReference>
<evidence type="ECO:0000259" key="1">
    <source>
        <dbReference type="Pfam" id="PF01965"/>
    </source>
</evidence>
<dbReference type="AlphaFoldDB" id="A0A150RNZ0"/>
<accession>A0A150RNZ0</accession>
<dbReference type="SUPFAM" id="SSF52317">
    <property type="entry name" value="Class I glutamine amidotransferase-like"/>
    <property type="match status" value="1"/>
</dbReference>
<reference evidence="2 3" key="1">
    <citation type="submission" date="2014-02" db="EMBL/GenBank/DDBJ databases">
        <title>The small core and large imbalanced accessory genome model reveals a collaborative survival strategy of Sorangium cellulosum strains in nature.</title>
        <authorList>
            <person name="Han K."/>
            <person name="Peng R."/>
            <person name="Blom J."/>
            <person name="Li Y.-Z."/>
        </authorList>
    </citation>
    <scope>NUCLEOTIDE SEQUENCE [LARGE SCALE GENOMIC DNA]</scope>
    <source>
        <strain evidence="2 3">So0011-07</strain>
    </source>
</reference>
<comment type="caution">
    <text evidence="2">The sequence shown here is derived from an EMBL/GenBank/DDBJ whole genome shotgun (WGS) entry which is preliminary data.</text>
</comment>
<organism evidence="2 3">
    <name type="scientific">Sorangium cellulosum</name>
    <name type="common">Polyangium cellulosum</name>
    <dbReference type="NCBI Taxonomy" id="56"/>
    <lineage>
        <taxon>Bacteria</taxon>
        <taxon>Pseudomonadati</taxon>
        <taxon>Myxococcota</taxon>
        <taxon>Polyangia</taxon>
        <taxon>Polyangiales</taxon>
        <taxon>Polyangiaceae</taxon>
        <taxon>Sorangium</taxon>
    </lineage>
</organism>
<sequence length="209" mass="22653">MSSPGMQLQRERKVSVALIAFDDYTDIDLIFMWDLFTRVARPDWEVRILGDAAEHRSMTGLTVPTHGHVREARSASAVLFASGRGTRAKMNDAAWLAEIELDPERQLIGSMCSGALLLGALGLLRGRRATTYPTAKPLLERLGVTVVEQPFVCEGNVATAGGCLAAQYLVGWVLERLGGEKLRDFVIASCQPVGEGLTYATNVEVPPAP</sequence>
<proteinExistence type="predicted"/>
<dbReference type="InterPro" id="IPR052158">
    <property type="entry name" value="INH-QAR"/>
</dbReference>
<evidence type="ECO:0000313" key="2">
    <source>
        <dbReference type="EMBL" id="KYF81458.1"/>
    </source>
</evidence>
<dbReference type="GO" id="GO:0006355">
    <property type="term" value="P:regulation of DNA-templated transcription"/>
    <property type="evidence" value="ECO:0007669"/>
    <property type="project" value="TreeGrafter"/>
</dbReference>
<name>A0A150RNZ0_SORCE</name>
<dbReference type="Pfam" id="PF01965">
    <property type="entry name" value="DJ-1_PfpI"/>
    <property type="match status" value="1"/>
</dbReference>
<dbReference type="EMBL" id="JEMB01002394">
    <property type="protein sequence ID" value="KYF81458.1"/>
    <property type="molecule type" value="Genomic_DNA"/>
</dbReference>
<dbReference type="PANTHER" id="PTHR43130:SF2">
    <property type="entry name" value="DJ-1_PFPI DOMAIN-CONTAINING PROTEIN"/>
    <property type="match status" value="1"/>
</dbReference>
<gene>
    <name evidence="2" type="ORF">BE17_01405</name>
</gene>
<dbReference type="InterPro" id="IPR002818">
    <property type="entry name" value="DJ-1/PfpI"/>
</dbReference>
<dbReference type="PANTHER" id="PTHR43130">
    <property type="entry name" value="ARAC-FAMILY TRANSCRIPTIONAL REGULATOR"/>
    <property type="match status" value="1"/>
</dbReference>
<dbReference type="Proteomes" id="UP000075635">
    <property type="component" value="Unassembled WGS sequence"/>
</dbReference>
<feature type="domain" description="DJ-1/PfpI" evidence="1">
    <location>
        <begin position="15"/>
        <end position="169"/>
    </location>
</feature>
<dbReference type="Gene3D" id="3.40.50.880">
    <property type="match status" value="1"/>
</dbReference>
<evidence type="ECO:0000313" key="3">
    <source>
        <dbReference type="Proteomes" id="UP000075635"/>
    </source>
</evidence>